<dbReference type="EMBL" id="QQAX01000011">
    <property type="protein sequence ID" value="RDI43350.1"/>
    <property type="molecule type" value="Genomic_DNA"/>
</dbReference>
<keyword evidence="3" id="KW-1185">Reference proteome</keyword>
<dbReference type="Pfam" id="PF01663">
    <property type="entry name" value="Phosphodiest"/>
    <property type="match status" value="1"/>
</dbReference>
<sequence>MLRSVSCFLLAALLPVAHAATESSQPEPIKRVIYVTLDGVRWQDVFIDRVYFSKLWKRADKGKFYGAPDSHSTMEVASIPISLPSYQSQMAGAVQPCDGNGCGRIQVETLGENILHKLALSKKDVAVFSSWSQVYLSFEHIAGATYTNSGNVPVLDPETQKSDNVMADLNEKQKSDHPAGADRFDKYTFAQSLHYLEKFQPRFMWISLGDADTQAHHNNLAGYHTALMAYDDYLDTLFTTLARLHIDKETLVILTTDHGRGNGIDWTSHGPSYPESKQTWGFAMNGELKPVAQDGDFARYSTLSIRPTIEAALGV</sequence>
<keyword evidence="1" id="KW-0732">Signal</keyword>
<gene>
    <name evidence="2" type="ORF">C8D86_1116</name>
</gene>
<dbReference type="Proteomes" id="UP000254720">
    <property type="component" value="Unassembled WGS sequence"/>
</dbReference>
<comment type="caution">
    <text evidence="2">The sequence shown here is derived from an EMBL/GenBank/DDBJ whole genome shotgun (WGS) entry which is preliminary data.</text>
</comment>
<evidence type="ECO:0000313" key="3">
    <source>
        <dbReference type="Proteomes" id="UP000254720"/>
    </source>
</evidence>
<feature type="signal peptide" evidence="1">
    <location>
        <begin position="1"/>
        <end position="19"/>
    </location>
</feature>
<reference evidence="2 3" key="1">
    <citation type="submission" date="2018-07" db="EMBL/GenBank/DDBJ databases">
        <title>Genomic Encyclopedia of Type Strains, Phase IV (KMG-IV): sequencing the most valuable type-strain genomes for metagenomic binning, comparative biology and taxonomic classification.</title>
        <authorList>
            <person name="Goeker M."/>
        </authorList>
    </citation>
    <scope>NUCLEOTIDE SEQUENCE [LARGE SCALE GENOMIC DNA]</scope>
    <source>
        <strain evidence="2 3">DSM 16500</strain>
    </source>
</reference>
<organism evidence="2 3">
    <name type="scientific">Aquicella lusitana</name>
    <dbReference type="NCBI Taxonomy" id="254246"/>
    <lineage>
        <taxon>Bacteria</taxon>
        <taxon>Pseudomonadati</taxon>
        <taxon>Pseudomonadota</taxon>
        <taxon>Gammaproteobacteria</taxon>
        <taxon>Legionellales</taxon>
        <taxon>Coxiellaceae</taxon>
        <taxon>Aquicella</taxon>
    </lineage>
</organism>
<evidence type="ECO:0000256" key="1">
    <source>
        <dbReference type="SAM" id="SignalP"/>
    </source>
</evidence>
<dbReference type="SUPFAM" id="SSF53649">
    <property type="entry name" value="Alkaline phosphatase-like"/>
    <property type="match status" value="1"/>
</dbReference>
<dbReference type="InterPro" id="IPR017850">
    <property type="entry name" value="Alkaline_phosphatase_core_sf"/>
</dbReference>
<dbReference type="AlphaFoldDB" id="A0A370GJ04"/>
<feature type="chain" id="PRO_5016777739" evidence="1">
    <location>
        <begin position="20"/>
        <end position="315"/>
    </location>
</feature>
<evidence type="ECO:0000313" key="2">
    <source>
        <dbReference type="EMBL" id="RDI43350.1"/>
    </source>
</evidence>
<accession>A0A370GJ04</accession>
<protein>
    <submittedName>
        <fullName evidence="2">Type I phosphodiesterase/nucleotide pyrophosphatase</fullName>
    </submittedName>
</protein>
<dbReference type="InterPro" id="IPR002591">
    <property type="entry name" value="Phosphodiest/P_Trfase"/>
</dbReference>
<dbReference type="RefSeq" id="WP_170131800.1">
    <property type="nucleotide sequence ID" value="NZ_LR699114.1"/>
</dbReference>
<proteinExistence type="predicted"/>
<name>A0A370GJ04_9COXI</name>
<dbReference type="Gene3D" id="3.40.720.10">
    <property type="entry name" value="Alkaline Phosphatase, subunit A"/>
    <property type="match status" value="1"/>
</dbReference>